<reference evidence="2 3" key="1">
    <citation type="submission" date="2021-03" db="EMBL/GenBank/DDBJ databases">
        <title>Haloterrigena longa sp. nov. and Haloterrigena limicola sp. nov., extremely halophilic archaea isolated from a salt lake.</title>
        <authorList>
            <person name="Henglin C."/>
        </authorList>
    </citation>
    <scope>NUCLEOTIDE SEQUENCE [LARGE SCALE GENOMIC DNA]</scope>
    <source>
        <strain evidence="2 3">KZCA68</strain>
    </source>
</reference>
<evidence type="ECO:0000256" key="1">
    <source>
        <dbReference type="SAM" id="MobiDB-lite"/>
    </source>
</evidence>
<evidence type="ECO:0000313" key="2">
    <source>
        <dbReference type="EMBL" id="QSX00042.1"/>
    </source>
</evidence>
<accession>A0A8A2VEV7</accession>
<dbReference type="Proteomes" id="UP000663203">
    <property type="component" value="Chromosome"/>
</dbReference>
<evidence type="ECO:0000313" key="3">
    <source>
        <dbReference type="Proteomes" id="UP000663203"/>
    </source>
</evidence>
<sequence>MKRTDPPNGLESGCYDVSIRVSDAEAEVAVVVLLAGITAYGRGRPRALEEASVSGYDSGRTETVGKSATPGWPDYSNSVDSRTHGDYGAKYRTDEYVRIEAKSIALYHAESEPATR</sequence>
<dbReference type="RefSeq" id="WP_207289718.1">
    <property type="nucleotide sequence ID" value="NZ_CP071462.1"/>
</dbReference>
<dbReference type="AlphaFoldDB" id="A0A8A2VEV7"/>
<protein>
    <submittedName>
        <fullName evidence="2">Uncharacterized protein</fullName>
    </submittedName>
</protein>
<keyword evidence="3" id="KW-1185">Reference proteome</keyword>
<proteinExistence type="predicted"/>
<feature type="region of interest" description="Disordered" evidence="1">
    <location>
        <begin position="54"/>
        <end position="87"/>
    </location>
</feature>
<dbReference type="KEGG" id="hakz:J0X25_03490"/>
<dbReference type="EMBL" id="CP071462">
    <property type="protein sequence ID" value="QSX00042.1"/>
    <property type="molecule type" value="Genomic_DNA"/>
</dbReference>
<dbReference type="GeneID" id="63186337"/>
<gene>
    <name evidence="2" type="ORF">J0X25_03490</name>
</gene>
<organism evidence="2 3">
    <name type="scientific">Haloterrigena alkaliphila</name>
    <dbReference type="NCBI Taxonomy" id="2816475"/>
    <lineage>
        <taxon>Archaea</taxon>
        <taxon>Methanobacteriati</taxon>
        <taxon>Methanobacteriota</taxon>
        <taxon>Stenosarchaea group</taxon>
        <taxon>Halobacteria</taxon>
        <taxon>Halobacteriales</taxon>
        <taxon>Natrialbaceae</taxon>
        <taxon>Haloterrigena</taxon>
    </lineage>
</organism>
<name>A0A8A2VEV7_9EURY</name>